<evidence type="ECO:0000256" key="1">
    <source>
        <dbReference type="SAM" id="Phobius"/>
    </source>
</evidence>
<feature type="transmembrane region" description="Helical" evidence="1">
    <location>
        <begin position="283"/>
        <end position="299"/>
    </location>
</feature>
<evidence type="ECO:0000313" key="5">
    <source>
        <dbReference type="Proteomes" id="UP000034672"/>
    </source>
</evidence>
<keyword evidence="1" id="KW-0472">Membrane</keyword>
<reference evidence="4 5" key="1">
    <citation type="journal article" date="2015" name="ISME J.">
        <title>Genomic and phenotypic differentiation among Methanosarcina mazei populations from Columbia River sediment.</title>
        <authorList>
            <person name="Youngblut N.D."/>
            <person name="Wirth J.S."/>
            <person name="Henriksen J.R."/>
            <person name="Smith M."/>
            <person name="Simon H."/>
            <person name="Metcalf W.W."/>
            <person name="Whitaker R.J."/>
        </authorList>
    </citation>
    <scope>NUCLEOTIDE SEQUENCE [LARGE SCALE GENOMIC DNA]</scope>
    <source>
        <strain evidence="2 5">1.H.A.1A.4</strain>
        <strain evidence="3 4">1.H.A.2.1</strain>
    </source>
</reference>
<evidence type="ECO:0000313" key="2">
    <source>
        <dbReference type="EMBL" id="KKH38751.1"/>
    </source>
</evidence>
<sequence>MFESEISRSKKVILFTLLIILNIVLRIPSIPHEKGADSFFIHSLANSIISFGYANWWVHWLSVFGYYPYSYASAIPFSLSGISQATGIELEYTILMFCIIIGLFSMFSAYLLAGVIYDDFLFKYLMALFYSISPSIMFFSTWEISSRGPFIIFLPFIIYLIMKNLQYAKRALLIIISVIFLFSIHHLAVILIPIISIFIAINLISKIKINKNKFTYLNYLYAVGLVAAFMLPFLKPEMTGITGSRYGWIIYSMIISVRYIGPMIFFAFSGLVYLIFKKDKKVNLWYFLCMIMSFIPFIYDQVYGIYIVQLFLIVPLTIGFRNLFNLKDIKSSKIIGAKPIGIFIVAILVSSVIFSGYYNHYRTGQYKNFWYMDEKTYTTGKWIDHNISKENKVLFVSENYYKVRSIALQQNGSSIIIGGTEGLAYGFIDRDFIKNLQKVPITDSYFFSESPYMMTDKDKYRSIDWYLANKHIDTIKEVYELDYIVQSVSYRRPNGLYDSEKEKIFSNGVLDIYRP</sequence>
<feature type="transmembrane region" description="Helical" evidence="1">
    <location>
        <begin position="171"/>
        <end position="204"/>
    </location>
</feature>
<evidence type="ECO:0008006" key="6">
    <source>
        <dbReference type="Google" id="ProtNLM"/>
    </source>
</evidence>
<evidence type="ECO:0000313" key="4">
    <source>
        <dbReference type="Proteomes" id="UP000034259"/>
    </source>
</evidence>
<dbReference type="RefSeq" id="WP_052732178.1">
    <property type="nucleotide sequence ID" value="NZ_JJQI01000072.1"/>
</dbReference>
<feature type="transmembrane region" description="Helical" evidence="1">
    <location>
        <begin position="122"/>
        <end position="142"/>
    </location>
</feature>
<comment type="caution">
    <text evidence="2">The sequence shown here is derived from an EMBL/GenBank/DDBJ whole genome shotgun (WGS) entry which is preliminary data.</text>
</comment>
<name>A0A0F8Q802_METMZ</name>
<gene>
    <name evidence="2" type="ORF">DU71_13685</name>
    <name evidence="3" type="ORF">DU72_00910</name>
</gene>
<feature type="transmembrane region" description="Helical" evidence="1">
    <location>
        <begin position="94"/>
        <end position="116"/>
    </location>
</feature>
<dbReference type="EMBL" id="JJQI01000072">
    <property type="protein sequence ID" value="KKH38751.1"/>
    <property type="molecule type" value="Genomic_DNA"/>
</dbReference>
<dbReference type="Proteomes" id="UP000034672">
    <property type="component" value="Unassembled WGS sequence"/>
</dbReference>
<feature type="transmembrane region" description="Helical" evidence="1">
    <location>
        <begin position="64"/>
        <end position="82"/>
    </location>
</feature>
<dbReference type="EMBL" id="JJQK01000246">
    <property type="protein sequence ID" value="KKH45776.1"/>
    <property type="molecule type" value="Genomic_DNA"/>
</dbReference>
<dbReference type="Proteomes" id="UP000034259">
    <property type="component" value="Unassembled WGS sequence"/>
</dbReference>
<dbReference type="PATRIC" id="fig|2209.52.peg.2971"/>
<feature type="transmembrane region" description="Helical" evidence="1">
    <location>
        <begin position="246"/>
        <end position="276"/>
    </location>
</feature>
<feature type="transmembrane region" description="Helical" evidence="1">
    <location>
        <begin position="12"/>
        <end position="27"/>
    </location>
</feature>
<dbReference type="AlphaFoldDB" id="A0A0F8Q802"/>
<protein>
    <recommendedName>
        <fullName evidence="6">Membrane protein 6-pyruvoyl-tetrahydropterin synthase-related domain-containing protein</fullName>
    </recommendedName>
</protein>
<feature type="transmembrane region" description="Helical" evidence="1">
    <location>
        <begin position="216"/>
        <end position="234"/>
    </location>
</feature>
<feature type="transmembrane region" description="Helical" evidence="1">
    <location>
        <begin position="336"/>
        <end position="358"/>
    </location>
</feature>
<keyword evidence="1" id="KW-1133">Transmembrane helix</keyword>
<feature type="transmembrane region" description="Helical" evidence="1">
    <location>
        <begin position="149"/>
        <end position="165"/>
    </location>
</feature>
<evidence type="ECO:0000313" key="3">
    <source>
        <dbReference type="EMBL" id="KKH45776.1"/>
    </source>
</evidence>
<keyword evidence="1" id="KW-0812">Transmembrane</keyword>
<accession>A0A0F8Q802</accession>
<proteinExistence type="predicted"/>
<feature type="transmembrane region" description="Helical" evidence="1">
    <location>
        <begin position="305"/>
        <end position="324"/>
    </location>
</feature>
<organism evidence="2 5">
    <name type="scientific">Methanosarcina mazei</name>
    <name type="common">Methanosarcina frisia</name>
    <dbReference type="NCBI Taxonomy" id="2209"/>
    <lineage>
        <taxon>Archaea</taxon>
        <taxon>Methanobacteriati</taxon>
        <taxon>Methanobacteriota</taxon>
        <taxon>Stenosarchaea group</taxon>
        <taxon>Methanomicrobia</taxon>
        <taxon>Methanosarcinales</taxon>
        <taxon>Methanosarcinaceae</taxon>
        <taxon>Methanosarcina</taxon>
    </lineage>
</organism>